<dbReference type="InterPro" id="IPR015847">
    <property type="entry name" value="ExoRNase_PH_dom2"/>
</dbReference>
<gene>
    <name evidence="7" type="ORF">S01H1_13172</name>
</gene>
<dbReference type="SUPFAM" id="SSF55666">
    <property type="entry name" value="Ribonuclease PH domain 2-like"/>
    <property type="match status" value="1"/>
</dbReference>
<dbReference type="CDD" id="cd11363">
    <property type="entry name" value="RNase_PH_PNPase_1"/>
    <property type="match status" value="1"/>
</dbReference>
<evidence type="ECO:0000256" key="1">
    <source>
        <dbReference type="ARBA" id="ARBA00012416"/>
    </source>
</evidence>
<keyword evidence="2" id="KW-0808">Transferase</keyword>
<dbReference type="EMBL" id="BARS01006790">
    <property type="protein sequence ID" value="GAF73753.1"/>
    <property type="molecule type" value="Genomic_DNA"/>
</dbReference>
<evidence type="ECO:0000259" key="5">
    <source>
        <dbReference type="Pfam" id="PF01138"/>
    </source>
</evidence>
<dbReference type="GO" id="GO:0006402">
    <property type="term" value="P:mRNA catabolic process"/>
    <property type="evidence" value="ECO:0007669"/>
    <property type="project" value="InterPro"/>
</dbReference>
<dbReference type="GO" id="GO:0005829">
    <property type="term" value="C:cytosol"/>
    <property type="evidence" value="ECO:0007669"/>
    <property type="project" value="TreeGrafter"/>
</dbReference>
<evidence type="ECO:0000256" key="4">
    <source>
        <dbReference type="ARBA" id="ARBA00022884"/>
    </source>
</evidence>
<dbReference type="InterPro" id="IPR012162">
    <property type="entry name" value="PNPase"/>
</dbReference>
<dbReference type="InterPro" id="IPR027408">
    <property type="entry name" value="PNPase/RNase_PH_dom_sf"/>
</dbReference>
<dbReference type="FunFam" id="3.30.230.70:FF:000001">
    <property type="entry name" value="Polyribonucleotide nucleotidyltransferase"/>
    <property type="match status" value="1"/>
</dbReference>
<dbReference type="InterPro" id="IPR036345">
    <property type="entry name" value="ExoRNase_PH_dom2_sf"/>
</dbReference>
<protein>
    <recommendedName>
        <fullName evidence="1">polyribonucleotide nucleotidyltransferase</fullName>
        <ecNumber evidence="1">2.7.7.8</ecNumber>
    </recommendedName>
</protein>
<evidence type="ECO:0000256" key="3">
    <source>
        <dbReference type="ARBA" id="ARBA00022695"/>
    </source>
</evidence>
<keyword evidence="4" id="KW-0694">RNA-binding</keyword>
<dbReference type="EC" id="2.7.7.8" evidence="1"/>
<dbReference type="Pfam" id="PF01138">
    <property type="entry name" value="RNase_PH"/>
    <property type="match status" value="1"/>
</dbReference>
<dbReference type="GO" id="GO:0004654">
    <property type="term" value="F:polyribonucleotide nucleotidyltransferase activity"/>
    <property type="evidence" value="ECO:0007669"/>
    <property type="project" value="UniProtKB-EC"/>
</dbReference>
<evidence type="ECO:0000256" key="2">
    <source>
        <dbReference type="ARBA" id="ARBA00022679"/>
    </source>
</evidence>
<dbReference type="PANTHER" id="PTHR11252">
    <property type="entry name" value="POLYRIBONUCLEOTIDE NUCLEOTIDYLTRANSFERASE"/>
    <property type="match status" value="1"/>
</dbReference>
<dbReference type="GO" id="GO:0000175">
    <property type="term" value="F:3'-5'-RNA exonuclease activity"/>
    <property type="evidence" value="ECO:0007669"/>
    <property type="project" value="TreeGrafter"/>
</dbReference>
<keyword evidence="3" id="KW-0548">Nucleotidyltransferase</keyword>
<proteinExistence type="predicted"/>
<reference evidence="7" key="1">
    <citation type="journal article" date="2014" name="Front. Microbiol.">
        <title>High frequency of phylogenetically diverse reductive dehalogenase-homologous genes in deep subseafloor sedimentary metagenomes.</title>
        <authorList>
            <person name="Kawai M."/>
            <person name="Futagami T."/>
            <person name="Toyoda A."/>
            <person name="Takaki Y."/>
            <person name="Nishi S."/>
            <person name="Hori S."/>
            <person name="Arai W."/>
            <person name="Tsubouchi T."/>
            <person name="Morono Y."/>
            <person name="Uchiyama I."/>
            <person name="Ito T."/>
            <person name="Fujiyama A."/>
            <person name="Inagaki F."/>
            <person name="Takami H."/>
        </authorList>
    </citation>
    <scope>NUCLEOTIDE SEQUENCE</scope>
    <source>
        <strain evidence="7">Expedition CK06-06</strain>
    </source>
</reference>
<sequence length="246" mass="26716">MSDVLERSVAGRALSIQIGKFAQQAHGAVAVQYGNTVVLVTACVSSEPREGIDFIPLTVDYEERLYAAGKIPGSFIRREGRPTEEAVITSRLIDRSLRPLLSKEFHNDVQVVATVLSVDQENDPDICALIGASAALTLSDIPFFGPISAIHVGYIEDALVVNPTLPQMEDSLLDLLVASSKENVVMVEAGAREISEEILIEAIKLGHEVNQEVIELQEELRRSCGKAKLEIKSREIAPELSSQIAS</sequence>
<dbReference type="InterPro" id="IPR001247">
    <property type="entry name" value="ExoRNase_PH_dom1"/>
</dbReference>
<dbReference type="InterPro" id="IPR020568">
    <property type="entry name" value="Ribosomal_Su5_D2-typ_SF"/>
</dbReference>
<name>X0RY80_9ZZZZ</name>
<dbReference type="Gene3D" id="3.30.230.70">
    <property type="entry name" value="GHMP Kinase, N-terminal domain"/>
    <property type="match status" value="1"/>
</dbReference>
<feature type="domain" description="Exoribonuclease phosphorolytic" evidence="5">
    <location>
        <begin position="11"/>
        <end position="142"/>
    </location>
</feature>
<comment type="caution">
    <text evidence="7">The sequence shown here is derived from an EMBL/GenBank/DDBJ whole genome shotgun (WGS) entry which is preliminary data.</text>
</comment>
<evidence type="ECO:0000259" key="6">
    <source>
        <dbReference type="Pfam" id="PF03725"/>
    </source>
</evidence>
<feature type="domain" description="Exoribonuclease phosphorolytic" evidence="6">
    <location>
        <begin position="145"/>
        <end position="208"/>
    </location>
</feature>
<organism evidence="7">
    <name type="scientific">marine sediment metagenome</name>
    <dbReference type="NCBI Taxonomy" id="412755"/>
    <lineage>
        <taxon>unclassified sequences</taxon>
        <taxon>metagenomes</taxon>
        <taxon>ecological metagenomes</taxon>
    </lineage>
</organism>
<dbReference type="Pfam" id="PF03725">
    <property type="entry name" value="RNase_PH_C"/>
    <property type="match status" value="1"/>
</dbReference>
<dbReference type="SUPFAM" id="SSF54211">
    <property type="entry name" value="Ribosomal protein S5 domain 2-like"/>
    <property type="match status" value="1"/>
</dbReference>
<dbReference type="PANTHER" id="PTHR11252:SF0">
    <property type="entry name" value="POLYRIBONUCLEOTIDE NUCLEOTIDYLTRANSFERASE 1, MITOCHONDRIAL"/>
    <property type="match status" value="1"/>
</dbReference>
<dbReference type="AlphaFoldDB" id="X0RY80"/>
<feature type="non-terminal residue" evidence="7">
    <location>
        <position position="246"/>
    </location>
</feature>
<evidence type="ECO:0000313" key="7">
    <source>
        <dbReference type="EMBL" id="GAF73753.1"/>
    </source>
</evidence>
<accession>X0RY80</accession>
<dbReference type="GO" id="GO:0003723">
    <property type="term" value="F:RNA binding"/>
    <property type="evidence" value="ECO:0007669"/>
    <property type="project" value="UniProtKB-KW"/>
</dbReference>